<name>A0A7W8FXM2_9FIRM</name>
<dbReference type="InterPro" id="IPR016181">
    <property type="entry name" value="Acyl_CoA_acyltransferase"/>
</dbReference>
<dbReference type="PANTHER" id="PTHR13061:SF29">
    <property type="entry name" value="GAMMA CARBONIC ANHYDRASE-LIKE 1, MITOCHONDRIAL-RELATED"/>
    <property type="match status" value="1"/>
</dbReference>
<evidence type="ECO:0000313" key="4">
    <source>
        <dbReference type="Proteomes" id="UP000521313"/>
    </source>
</evidence>
<dbReference type="Pfam" id="PF00132">
    <property type="entry name" value="Hexapep"/>
    <property type="match status" value="1"/>
</dbReference>
<reference evidence="3" key="2">
    <citation type="submission" date="2020-08" db="EMBL/GenBank/DDBJ databases">
        <authorList>
            <person name="Cejkova D."/>
            <person name="Kubasova T."/>
            <person name="Jahodarova E."/>
            <person name="Rychlik I."/>
        </authorList>
    </citation>
    <scope>NUCLEOTIDE SEQUENCE</scope>
    <source>
        <strain evidence="3">An423</strain>
    </source>
</reference>
<dbReference type="RefSeq" id="WP_183376451.1">
    <property type="nucleotide sequence ID" value="NZ_CALVCN010000003.1"/>
</dbReference>
<keyword evidence="2" id="KW-0808">Transferase</keyword>
<dbReference type="InterPro" id="IPR011004">
    <property type="entry name" value="Trimer_LpxA-like_sf"/>
</dbReference>
<dbReference type="PROSITE" id="PS51186">
    <property type="entry name" value="GNAT"/>
    <property type="match status" value="1"/>
</dbReference>
<dbReference type="CDD" id="cd04645">
    <property type="entry name" value="LbH_gamma_CA_like"/>
    <property type="match status" value="1"/>
</dbReference>
<evidence type="ECO:0000313" key="3">
    <source>
        <dbReference type="EMBL" id="MBM6830598.1"/>
    </source>
</evidence>
<accession>A0A7W8FXM2</accession>
<dbReference type="Proteomes" id="UP000521313">
    <property type="component" value="Unassembled WGS sequence"/>
</dbReference>
<feature type="domain" description="N-acetyltransferase" evidence="1">
    <location>
        <begin position="1"/>
        <end position="160"/>
    </location>
</feature>
<evidence type="ECO:0000313" key="2">
    <source>
        <dbReference type="EMBL" id="MBB5185468.1"/>
    </source>
</evidence>
<dbReference type="Pfam" id="PF13420">
    <property type="entry name" value="Acetyltransf_4"/>
    <property type="match status" value="1"/>
</dbReference>
<dbReference type="EMBL" id="JACHHD010000015">
    <property type="protein sequence ID" value="MBB5185468.1"/>
    <property type="molecule type" value="Genomic_DNA"/>
</dbReference>
<reference evidence="2 4" key="1">
    <citation type="submission" date="2020-08" db="EMBL/GenBank/DDBJ databases">
        <title>Genomic Encyclopedia of Type Strains, Phase IV (KMG-IV): sequencing the most valuable type-strain genomes for metagenomic binning, comparative biology and taxonomic classification.</title>
        <authorList>
            <person name="Goeker M."/>
        </authorList>
    </citation>
    <scope>NUCLEOTIDE SEQUENCE [LARGE SCALE GENOMIC DNA]</scope>
    <source>
        <strain evidence="2 4">DSM 26963</strain>
    </source>
</reference>
<dbReference type="SUPFAM" id="SSF51161">
    <property type="entry name" value="Trimeric LpxA-like enzymes"/>
    <property type="match status" value="1"/>
</dbReference>
<dbReference type="AlphaFoldDB" id="A0A7W8FXM2"/>
<gene>
    <name evidence="3" type="ORF">H5982_00545</name>
    <name evidence="2" type="ORF">HNQ43_001525</name>
</gene>
<evidence type="ECO:0000313" key="5">
    <source>
        <dbReference type="Proteomes" id="UP000775500"/>
    </source>
</evidence>
<dbReference type="SUPFAM" id="SSF55729">
    <property type="entry name" value="Acyl-CoA N-acyltransferases (Nat)"/>
    <property type="match status" value="1"/>
</dbReference>
<keyword evidence="5" id="KW-1185">Reference proteome</keyword>
<dbReference type="InterPro" id="IPR050484">
    <property type="entry name" value="Transf_Hexapept/Carb_Anhydrase"/>
</dbReference>
<dbReference type="EMBL" id="JACJLU010000001">
    <property type="protein sequence ID" value="MBM6830598.1"/>
    <property type="molecule type" value="Genomic_DNA"/>
</dbReference>
<dbReference type="Proteomes" id="UP000775500">
    <property type="component" value="Unassembled WGS sequence"/>
</dbReference>
<sequence>MIRPIHTTDLDAIYKIYAHYVNTTAYNFDDQPKPFTVFCQEMKAIARTYPFYVATYKDEVLGYAYVHPAFQKKAYQYCVEVTIYFREGNHYGMASNLLETLENACRENSFRWMISCITDSNDRSIAFHKKHGYIQMGKLPECGWKGGQWNGVIWMCKDLSSSFSSFIADSAQVIGDVEIAEESSIWFGSVVRADQEKITIGKQTNIQDHCTLHCSVGHPLVIKDRVTVGHGAIVHGCTIEDEVLIGMGAIVLDGAYIGSHSIIGAGALIPEGMKVPEGSVVLGCPGTIRHQITAEQLERIKNNAMEYVELAKQYKG</sequence>
<dbReference type="Gene3D" id="2.160.10.10">
    <property type="entry name" value="Hexapeptide repeat proteins"/>
    <property type="match status" value="1"/>
</dbReference>
<comment type="caution">
    <text evidence="2">The sequence shown here is derived from an EMBL/GenBank/DDBJ whole genome shotgun (WGS) entry which is preliminary data.</text>
</comment>
<organism evidence="2 4">
    <name type="scientific">Faecalicoccus acidiformans</name>
    <dbReference type="NCBI Taxonomy" id="915173"/>
    <lineage>
        <taxon>Bacteria</taxon>
        <taxon>Bacillati</taxon>
        <taxon>Bacillota</taxon>
        <taxon>Erysipelotrichia</taxon>
        <taxon>Erysipelotrichales</taxon>
        <taxon>Erysipelotrichaceae</taxon>
        <taxon>Faecalicoccus</taxon>
    </lineage>
</organism>
<evidence type="ECO:0000259" key="1">
    <source>
        <dbReference type="PROSITE" id="PS51186"/>
    </source>
</evidence>
<reference evidence="3 5" key="3">
    <citation type="journal article" date="2021" name="Sci. Rep.">
        <title>The distribution of antibiotic resistance genes in chicken gut microbiota commensals.</title>
        <authorList>
            <person name="Juricova H."/>
            <person name="Matiasovicova J."/>
            <person name="Kubasova T."/>
            <person name="Cejkova D."/>
            <person name="Rychlik I."/>
        </authorList>
    </citation>
    <scope>NUCLEOTIDE SEQUENCE [LARGE SCALE GENOMIC DNA]</scope>
    <source>
        <strain evidence="3 5">An423</strain>
    </source>
</reference>
<dbReference type="PANTHER" id="PTHR13061">
    <property type="entry name" value="DYNACTIN SUBUNIT P25"/>
    <property type="match status" value="1"/>
</dbReference>
<dbReference type="Gene3D" id="3.40.630.30">
    <property type="match status" value="1"/>
</dbReference>
<dbReference type="InterPro" id="IPR047324">
    <property type="entry name" value="LbH_gamma_CA-like"/>
</dbReference>
<dbReference type="InterPro" id="IPR000182">
    <property type="entry name" value="GNAT_dom"/>
</dbReference>
<proteinExistence type="predicted"/>
<dbReference type="GO" id="GO:0016747">
    <property type="term" value="F:acyltransferase activity, transferring groups other than amino-acyl groups"/>
    <property type="evidence" value="ECO:0007669"/>
    <property type="project" value="InterPro"/>
</dbReference>
<dbReference type="InterPro" id="IPR001451">
    <property type="entry name" value="Hexapep"/>
</dbReference>
<protein>
    <submittedName>
        <fullName evidence="2">Carbonic anhydrase/acetyltransferase-like protein (Isoleucine patch superfamily)/GNAT superfamily N-acetyltransferase</fullName>
    </submittedName>
    <submittedName>
        <fullName evidence="3">GNAT family N-acetyltransferase</fullName>
    </submittedName>
</protein>